<proteinExistence type="predicted"/>
<dbReference type="RefSeq" id="WP_136886048.1">
    <property type="nucleotide sequence ID" value="NZ_SUNI01000009.1"/>
</dbReference>
<evidence type="ECO:0000259" key="1">
    <source>
        <dbReference type="Pfam" id="PF13392"/>
    </source>
</evidence>
<dbReference type="EMBL" id="SUNI01000009">
    <property type="protein sequence ID" value="TJZ91511.1"/>
    <property type="molecule type" value="Genomic_DNA"/>
</dbReference>
<name>A0A4U0R8Q6_9RHOB</name>
<dbReference type="GO" id="GO:0004519">
    <property type="term" value="F:endonuclease activity"/>
    <property type="evidence" value="ECO:0007669"/>
    <property type="project" value="UniProtKB-KW"/>
</dbReference>
<evidence type="ECO:0000313" key="2">
    <source>
        <dbReference type="EMBL" id="TJZ91511.1"/>
    </source>
</evidence>
<sequence length="183" mass="21051">MTNNIENKSPRLQPSSLHDWLLYDRQTGRFTWKIMGREWFDTERQQANRNKRCAGKAAFTSAQSKGHLCAEIRGRTYLAHQVAWALEYGYWPPEDIDHINGDPSDNRINNLRAVSRSINAKNRRGTRQNSNIMITASGSFKVKIQINGKSISKTFHTEPEAFSFRDQTWAANGFTPRHGRLTI</sequence>
<organism evidence="2 3">
    <name type="scientific">Paracoccus gahaiensis</name>
    <dbReference type="NCBI Taxonomy" id="1706839"/>
    <lineage>
        <taxon>Bacteria</taxon>
        <taxon>Pseudomonadati</taxon>
        <taxon>Pseudomonadota</taxon>
        <taxon>Alphaproteobacteria</taxon>
        <taxon>Rhodobacterales</taxon>
        <taxon>Paracoccaceae</taxon>
        <taxon>Paracoccus</taxon>
    </lineage>
</organism>
<evidence type="ECO:0000313" key="3">
    <source>
        <dbReference type="Proteomes" id="UP000309747"/>
    </source>
</evidence>
<reference evidence="2 3" key="1">
    <citation type="submission" date="2019-04" db="EMBL/GenBank/DDBJ databases">
        <authorList>
            <person name="Li J."/>
        </authorList>
    </citation>
    <scope>NUCLEOTIDE SEQUENCE [LARGE SCALE GENOMIC DNA]</scope>
    <source>
        <strain evidence="2 3">KCTC 42687</strain>
    </source>
</reference>
<dbReference type="OrthoDB" id="388551at2"/>
<dbReference type="Proteomes" id="UP000309747">
    <property type="component" value="Unassembled WGS sequence"/>
</dbReference>
<accession>A0A4U0R8Q6</accession>
<dbReference type="Gene3D" id="3.90.75.20">
    <property type="match status" value="1"/>
</dbReference>
<keyword evidence="2" id="KW-0378">Hydrolase</keyword>
<feature type="domain" description="HNH nuclease" evidence="1">
    <location>
        <begin position="77"/>
        <end position="120"/>
    </location>
</feature>
<keyword evidence="2" id="KW-0255">Endonuclease</keyword>
<dbReference type="SUPFAM" id="SSF54060">
    <property type="entry name" value="His-Me finger endonucleases"/>
    <property type="match status" value="1"/>
</dbReference>
<dbReference type="InterPro" id="IPR044925">
    <property type="entry name" value="His-Me_finger_sf"/>
</dbReference>
<protein>
    <submittedName>
        <fullName evidence="2">HNH endonuclease</fullName>
    </submittedName>
</protein>
<dbReference type="InterPro" id="IPR003615">
    <property type="entry name" value="HNH_nuc"/>
</dbReference>
<gene>
    <name evidence="2" type="ORF">FA743_10405</name>
</gene>
<dbReference type="AlphaFoldDB" id="A0A4U0R8Q6"/>
<keyword evidence="3" id="KW-1185">Reference proteome</keyword>
<dbReference type="Pfam" id="PF13392">
    <property type="entry name" value="HNH_3"/>
    <property type="match status" value="1"/>
</dbReference>
<comment type="caution">
    <text evidence="2">The sequence shown here is derived from an EMBL/GenBank/DDBJ whole genome shotgun (WGS) entry which is preliminary data.</text>
</comment>
<keyword evidence="2" id="KW-0540">Nuclease</keyword>